<dbReference type="InterPro" id="IPR013762">
    <property type="entry name" value="Integrase-like_cat_sf"/>
</dbReference>
<dbReference type="EMBL" id="WHNP01000026">
    <property type="protein sequence ID" value="MPW20090.1"/>
    <property type="molecule type" value="Genomic_DNA"/>
</dbReference>
<keyword evidence="1" id="KW-0233">DNA recombination</keyword>
<name>A0A7X1NDQ9_9BURK</name>
<dbReference type="InterPro" id="IPR002104">
    <property type="entry name" value="Integrase_catalytic"/>
</dbReference>
<dbReference type="RefSeq" id="WP_152762723.1">
    <property type="nucleotide sequence ID" value="NZ_WHNP01000026.1"/>
</dbReference>
<evidence type="ECO:0000313" key="5">
    <source>
        <dbReference type="Proteomes" id="UP000484381"/>
    </source>
</evidence>
<dbReference type="AlphaFoldDB" id="A0A7X1NDQ9"/>
<evidence type="ECO:0000256" key="2">
    <source>
        <dbReference type="SAM" id="MobiDB-lite"/>
    </source>
</evidence>
<dbReference type="PROSITE" id="PS51898">
    <property type="entry name" value="TYR_RECOMBINASE"/>
    <property type="match status" value="1"/>
</dbReference>
<comment type="caution">
    <text evidence="4">The sequence shown here is derived from an EMBL/GenBank/DDBJ whole genome shotgun (WGS) entry which is preliminary data.</text>
</comment>
<dbReference type="InterPro" id="IPR011010">
    <property type="entry name" value="DNA_brk_join_enz"/>
</dbReference>
<keyword evidence="5" id="KW-1185">Reference proteome</keyword>
<sequence length="560" mass="62808">MIDNLPASFTAALIQAVTQSGLTKAEICRRSGVPKAGLENWLNGDVLLPPASVARLPPLEDALSLPRGTLSKRLPAKTRARYERSKGALPPQPTTFGQRVSENRRRNPIPSLPPTERFKAQWIDLIRFKSDITRAEADMRNTWRMKSPAAVGHHVVWTMLCDGQVCATAAVHYGFISRYLGFLAAPAPLGRGKPQASCDTLGWLASVPNVTAYTQVLRRRAGNITHHGVLTFIANVRSHLRPVTGFVWCRSDLCYELASAGEPFARVLAERDWGAMEAGWREHCEKPYKALVELEKTYLRTANVVHSRDPAEPLSDILAEPSPLKVLIQLIARLEADEPPMAHHRDYVAWIRDVCLLKMLVGNPLRVSQLCLMSFRGAKPNLYCNAEGEWRLRFEPSDFKNEKGAARERYDSSVEPSCFLWIRRYLAEARPYMCGAETDRFFLPSVSGPRRGNGALKEQGIEAAIPWTGDGMTKRLKVVTTRYLPETPGFGGHAFRHIIATDHLKRHPRDYLTVAHLLHDTLATVMKDYAHLEVDDGLRTLHAGVAEAMREVERERQPRT</sequence>
<feature type="region of interest" description="Disordered" evidence="2">
    <location>
        <begin position="81"/>
        <end position="113"/>
    </location>
</feature>
<organism evidence="4 5">
    <name type="scientific">Paraburkholderia franconis</name>
    <dbReference type="NCBI Taxonomy" id="2654983"/>
    <lineage>
        <taxon>Bacteria</taxon>
        <taxon>Pseudomonadati</taxon>
        <taxon>Pseudomonadota</taxon>
        <taxon>Betaproteobacteria</taxon>
        <taxon>Burkholderiales</taxon>
        <taxon>Burkholderiaceae</taxon>
        <taxon>Paraburkholderia</taxon>
    </lineage>
</organism>
<gene>
    <name evidence="4" type="ORF">GCT13_25170</name>
</gene>
<evidence type="ECO:0000259" key="3">
    <source>
        <dbReference type="PROSITE" id="PS51898"/>
    </source>
</evidence>
<dbReference type="SUPFAM" id="SSF56349">
    <property type="entry name" value="DNA breaking-rejoining enzymes"/>
    <property type="match status" value="1"/>
</dbReference>
<evidence type="ECO:0000313" key="4">
    <source>
        <dbReference type="EMBL" id="MPW20090.1"/>
    </source>
</evidence>
<reference evidence="4 5" key="1">
    <citation type="submission" date="2019-10" db="EMBL/GenBank/DDBJ databases">
        <title>Paraburkholderia sp. isolated from nodules of Mimosa pudica from Brazilian Atlantic Forest soils.</title>
        <authorList>
            <person name="Paulitsch F."/>
            <person name="Hungria M."/>
            <person name="Dall'Agnol R."/>
        </authorList>
    </citation>
    <scope>NUCLEOTIDE SEQUENCE [LARGE SCALE GENOMIC DNA]</scope>
    <source>
        <strain evidence="4 5">CNPSo 3157</strain>
    </source>
</reference>
<evidence type="ECO:0000256" key="1">
    <source>
        <dbReference type="ARBA" id="ARBA00023172"/>
    </source>
</evidence>
<accession>A0A7X1NDQ9</accession>
<proteinExistence type="predicted"/>
<dbReference type="Proteomes" id="UP000484381">
    <property type="component" value="Unassembled WGS sequence"/>
</dbReference>
<dbReference type="Gene3D" id="1.10.443.10">
    <property type="entry name" value="Intergrase catalytic core"/>
    <property type="match status" value="1"/>
</dbReference>
<dbReference type="GO" id="GO:0006310">
    <property type="term" value="P:DNA recombination"/>
    <property type="evidence" value="ECO:0007669"/>
    <property type="project" value="UniProtKB-KW"/>
</dbReference>
<feature type="domain" description="Tyr recombinase" evidence="3">
    <location>
        <begin position="319"/>
        <end position="543"/>
    </location>
</feature>
<protein>
    <recommendedName>
        <fullName evidence="3">Tyr recombinase domain-containing protein</fullName>
    </recommendedName>
</protein>
<dbReference type="GO" id="GO:0003677">
    <property type="term" value="F:DNA binding"/>
    <property type="evidence" value="ECO:0007669"/>
    <property type="project" value="InterPro"/>
</dbReference>
<dbReference type="GO" id="GO:0015074">
    <property type="term" value="P:DNA integration"/>
    <property type="evidence" value="ECO:0007669"/>
    <property type="project" value="InterPro"/>
</dbReference>